<dbReference type="GO" id="GO:0071949">
    <property type="term" value="F:FAD binding"/>
    <property type="evidence" value="ECO:0007669"/>
    <property type="project" value="InterPro"/>
</dbReference>
<comment type="cofactor">
    <cofactor evidence="1">
        <name>FAD</name>
        <dbReference type="ChEBI" id="CHEBI:57692"/>
    </cofactor>
</comment>
<reference evidence="6" key="1">
    <citation type="submission" date="2019-04" db="EMBL/GenBank/DDBJ databases">
        <authorList>
            <consortium name="Science for Life Laboratories"/>
        </authorList>
    </citation>
    <scope>NUCLEOTIDE SEQUENCE</scope>
    <source>
        <strain evidence="6">MBLW1</strain>
    </source>
</reference>
<evidence type="ECO:0000256" key="4">
    <source>
        <dbReference type="ARBA" id="ARBA00023002"/>
    </source>
</evidence>
<keyword evidence="2" id="KW-0285">Flavoprotein</keyword>
<feature type="domain" description="FAD-binding" evidence="5">
    <location>
        <begin position="4"/>
        <end position="338"/>
    </location>
</feature>
<evidence type="ECO:0000256" key="2">
    <source>
        <dbReference type="ARBA" id="ARBA00022630"/>
    </source>
</evidence>
<protein>
    <recommendedName>
        <fullName evidence="5">FAD-binding domain-containing protein</fullName>
    </recommendedName>
</protein>
<dbReference type="InterPro" id="IPR036188">
    <property type="entry name" value="FAD/NAD-bd_sf"/>
</dbReference>
<dbReference type="PANTHER" id="PTHR46496">
    <property type="match status" value="1"/>
</dbReference>
<sequence length="385" mass="41802">MPTAIVLGGGIGGLAAAIALRRIGWQANVYERAPEIREVGAGLTLWCNAMQAIDRLGLMEPVLARASILSRGETRTAAGRLIMHNDLAGYEQWTGYPTVGVHRAELQKTLAEALPAESIHTDCQGTQIEQSATGVTVRFANGRTATGDVLIGADGIRSVVRQTLADPGPLRYAGYAAWRGITSRLPDSQKPDEVRFAVGKGTQMGILPCGPGRVYWFITRNGPAGGEDPPGGHREAILQSFADWHPDFRGVIEGTPESTIIRGDILDRPPSDFWGKDRISLLGDAIHATTPNLGQGACMALEDAVVLADRLRHAEHPIAGLRDYENARKARTAFIVKQSWMMGKVLQLDTGWLCWLRDRISASKAGQRQSDRLLRKLVQVQLPVL</sequence>
<name>A0A6C2YIL3_9BACT</name>
<dbReference type="GO" id="GO:0016491">
    <property type="term" value="F:oxidoreductase activity"/>
    <property type="evidence" value="ECO:0007669"/>
    <property type="project" value="UniProtKB-KW"/>
</dbReference>
<dbReference type="SUPFAM" id="SSF51905">
    <property type="entry name" value="FAD/NAD(P)-binding domain"/>
    <property type="match status" value="1"/>
</dbReference>
<evidence type="ECO:0000313" key="6">
    <source>
        <dbReference type="EMBL" id="VIP01257.1"/>
    </source>
</evidence>
<organism evidence="6">
    <name type="scientific">Tuwongella immobilis</name>
    <dbReference type="NCBI Taxonomy" id="692036"/>
    <lineage>
        <taxon>Bacteria</taxon>
        <taxon>Pseudomonadati</taxon>
        <taxon>Planctomycetota</taxon>
        <taxon>Planctomycetia</taxon>
        <taxon>Gemmatales</taxon>
        <taxon>Gemmataceae</taxon>
        <taxon>Tuwongella</taxon>
    </lineage>
</organism>
<evidence type="ECO:0000259" key="5">
    <source>
        <dbReference type="Pfam" id="PF01494"/>
    </source>
</evidence>
<dbReference type="SUPFAM" id="SSF54373">
    <property type="entry name" value="FAD-linked reductases, C-terminal domain"/>
    <property type="match status" value="1"/>
</dbReference>
<dbReference type="Gene3D" id="3.50.50.60">
    <property type="entry name" value="FAD/NAD(P)-binding domain"/>
    <property type="match status" value="1"/>
</dbReference>
<keyword evidence="3" id="KW-0274">FAD</keyword>
<gene>
    <name evidence="6" type="ORF">GMBLW1_27030</name>
</gene>
<evidence type="ECO:0000313" key="7">
    <source>
        <dbReference type="Proteomes" id="UP000464378"/>
    </source>
</evidence>
<keyword evidence="7" id="KW-1185">Reference proteome</keyword>
<dbReference type="AlphaFoldDB" id="A0A6C2YIL3"/>
<dbReference type="InterPro" id="IPR002938">
    <property type="entry name" value="FAD-bd"/>
</dbReference>
<dbReference type="KEGG" id="tim:GMBLW1_27030"/>
<dbReference type="EMBL" id="LR593887">
    <property type="protein sequence ID" value="VTR97940.1"/>
    <property type="molecule type" value="Genomic_DNA"/>
</dbReference>
<dbReference type="FunCoup" id="A0A6C2YIL3">
    <property type="interactions" value="347"/>
</dbReference>
<dbReference type="InParanoid" id="A0A6C2YIL3"/>
<dbReference type="PANTHER" id="PTHR46496:SF1">
    <property type="entry name" value="ZEAXANTHIN EPOXIDASE, CHLOROPLASTIC"/>
    <property type="match status" value="1"/>
</dbReference>
<accession>A0A6C2YIL3</accession>
<dbReference type="EMBL" id="LR586016">
    <property type="protein sequence ID" value="VIP01257.1"/>
    <property type="molecule type" value="Genomic_DNA"/>
</dbReference>
<dbReference type="RefSeq" id="WP_162656482.1">
    <property type="nucleotide sequence ID" value="NZ_LR593887.1"/>
</dbReference>
<proteinExistence type="predicted"/>
<dbReference type="Proteomes" id="UP000464378">
    <property type="component" value="Chromosome"/>
</dbReference>
<dbReference type="Pfam" id="PF01494">
    <property type="entry name" value="FAD_binding_3"/>
    <property type="match status" value="1"/>
</dbReference>
<dbReference type="PRINTS" id="PR00420">
    <property type="entry name" value="RNGMNOXGNASE"/>
</dbReference>
<evidence type="ECO:0000256" key="3">
    <source>
        <dbReference type="ARBA" id="ARBA00022827"/>
    </source>
</evidence>
<keyword evidence="4" id="KW-0560">Oxidoreductase</keyword>
<evidence type="ECO:0000256" key="1">
    <source>
        <dbReference type="ARBA" id="ARBA00001974"/>
    </source>
</evidence>